<sequence length="78" mass="8670">MVVGVSQQESLDLGFVLLDTHQQDVSVILMDLMLPDGLDPASSNLTVRDVTTEQSGPRLTSCRTNMFHTHQVINSHEY</sequence>
<accession>A0A183NW96</accession>
<gene>
    <name evidence="1" type="ORF">SMTD_LOCUS6382</name>
</gene>
<name>A0A183NW96_9TREM</name>
<organism evidence="1 2">
    <name type="scientific">Schistosoma mattheei</name>
    <dbReference type="NCBI Taxonomy" id="31246"/>
    <lineage>
        <taxon>Eukaryota</taxon>
        <taxon>Metazoa</taxon>
        <taxon>Spiralia</taxon>
        <taxon>Lophotrochozoa</taxon>
        <taxon>Platyhelminthes</taxon>
        <taxon>Trematoda</taxon>
        <taxon>Digenea</taxon>
        <taxon>Strigeidida</taxon>
        <taxon>Schistosomatoidea</taxon>
        <taxon>Schistosomatidae</taxon>
        <taxon>Schistosoma</taxon>
    </lineage>
</organism>
<evidence type="ECO:0000313" key="1">
    <source>
        <dbReference type="EMBL" id="VDP33657.1"/>
    </source>
</evidence>
<dbReference type="AlphaFoldDB" id="A0A183NW96"/>
<proteinExistence type="predicted"/>
<dbReference type="Proteomes" id="UP000269396">
    <property type="component" value="Unassembled WGS sequence"/>
</dbReference>
<protein>
    <submittedName>
        <fullName evidence="1">Uncharacterized protein</fullName>
    </submittedName>
</protein>
<reference evidence="1 2" key="1">
    <citation type="submission" date="2018-11" db="EMBL/GenBank/DDBJ databases">
        <authorList>
            <consortium name="Pathogen Informatics"/>
        </authorList>
    </citation>
    <scope>NUCLEOTIDE SEQUENCE [LARGE SCALE GENOMIC DNA]</scope>
    <source>
        <strain>Denwood</strain>
        <strain evidence="2">Zambia</strain>
    </source>
</reference>
<evidence type="ECO:0000313" key="2">
    <source>
        <dbReference type="Proteomes" id="UP000269396"/>
    </source>
</evidence>
<keyword evidence="2" id="KW-1185">Reference proteome</keyword>
<dbReference type="EMBL" id="UZAL01027561">
    <property type="protein sequence ID" value="VDP33657.1"/>
    <property type="molecule type" value="Genomic_DNA"/>
</dbReference>